<gene>
    <name evidence="2" type="ORF">K443DRAFT_428387</name>
</gene>
<proteinExistence type="predicted"/>
<reference evidence="2 3" key="1">
    <citation type="submission" date="2014-04" db="EMBL/GenBank/DDBJ databases">
        <authorList>
            <consortium name="DOE Joint Genome Institute"/>
            <person name="Kuo A."/>
            <person name="Kohler A."/>
            <person name="Nagy L.G."/>
            <person name="Floudas D."/>
            <person name="Copeland A."/>
            <person name="Barry K.W."/>
            <person name="Cichocki N."/>
            <person name="Veneault-Fourrey C."/>
            <person name="LaButti K."/>
            <person name="Lindquist E.A."/>
            <person name="Lipzen A."/>
            <person name="Lundell T."/>
            <person name="Morin E."/>
            <person name="Murat C."/>
            <person name="Sun H."/>
            <person name="Tunlid A."/>
            <person name="Henrissat B."/>
            <person name="Grigoriev I.V."/>
            <person name="Hibbett D.S."/>
            <person name="Martin F."/>
            <person name="Nordberg H.P."/>
            <person name="Cantor M.N."/>
            <person name="Hua S.X."/>
        </authorList>
    </citation>
    <scope>NUCLEOTIDE SEQUENCE [LARGE SCALE GENOMIC DNA]</scope>
    <source>
        <strain evidence="2 3">LaAM-08-1</strain>
    </source>
</reference>
<dbReference type="AlphaFoldDB" id="A0A0C9WIB2"/>
<protein>
    <submittedName>
        <fullName evidence="2">Uncharacterized protein</fullName>
    </submittedName>
</protein>
<evidence type="ECO:0000313" key="3">
    <source>
        <dbReference type="Proteomes" id="UP000054477"/>
    </source>
</evidence>
<feature type="region of interest" description="Disordered" evidence="1">
    <location>
        <begin position="39"/>
        <end position="58"/>
    </location>
</feature>
<evidence type="ECO:0000256" key="1">
    <source>
        <dbReference type="SAM" id="MobiDB-lite"/>
    </source>
</evidence>
<dbReference type="HOGENOM" id="CLU_2979447_0_0_1"/>
<sequence>MGRPWRGIMSDRRRSFPQIDSRRPFRGDNRRLFLRQHTAVPPSQQQTIVSGRHNALLD</sequence>
<name>A0A0C9WIB2_9AGAR</name>
<evidence type="ECO:0000313" key="2">
    <source>
        <dbReference type="EMBL" id="KIJ92639.1"/>
    </source>
</evidence>
<dbReference type="EMBL" id="KN838895">
    <property type="protein sequence ID" value="KIJ92639.1"/>
    <property type="molecule type" value="Genomic_DNA"/>
</dbReference>
<reference evidence="3" key="2">
    <citation type="submission" date="2015-01" db="EMBL/GenBank/DDBJ databases">
        <title>Evolutionary Origins and Diversification of the Mycorrhizal Mutualists.</title>
        <authorList>
            <consortium name="DOE Joint Genome Institute"/>
            <consortium name="Mycorrhizal Genomics Consortium"/>
            <person name="Kohler A."/>
            <person name="Kuo A."/>
            <person name="Nagy L.G."/>
            <person name="Floudas D."/>
            <person name="Copeland A."/>
            <person name="Barry K.W."/>
            <person name="Cichocki N."/>
            <person name="Veneault-Fourrey C."/>
            <person name="LaButti K."/>
            <person name="Lindquist E.A."/>
            <person name="Lipzen A."/>
            <person name="Lundell T."/>
            <person name="Morin E."/>
            <person name="Murat C."/>
            <person name="Riley R."/>
            <person name="Ohm R."/>
            <person name="Sun H."/>
            <person name="Tunlid A."/>
            <person name="Henrissat B."/>
            <person name="Grigoriev I.V."/>
            <person name="Hibbett D.S."/>
            <person name="Martin F."/>
        </authorList>
    </citation>
    <scope>NUCLEOTIDE SEQUENCE [LARGE SCALE GENOMIC DNA]</scope>
    <source>
        <strain evidence="3">LaAM-08-1</strain>
    </source>
</reference>
<dbReference type="Proteomes" id="UP000054477">
    <property type="component" value="Unassembled WGS sequence"/>
</dbReference>
<feature type="region of interest" description="Disordered" evidence="1">
    <location>
        <begin position="1"/>
        <end position="27"/>
    </location>
</feature>
<feature type="compositionally biased region" description="Basic and acidic residues" evidence="1">
    <location>
        <begin position="9"/>
        <end position="27"/>
    </location>
</feature>
<accession>A0A0C9WIB2</accession>
<organism evidence="2 3">
    <name type="scientific">Laccaria amethystina LaAM-08-1</name>
    <dbReference type="NCBI Taxonomy" id="1095629"/>
    <lineage>
        <taxon>Eukaryota</taxon>
        <taxon>Fungi</taxon>
        <taxon>Dikarya</taxon>
        <taxon>Basidiomycota</taxon>
        <taxon>Agaricomycotina</taxon>
        <taxon>Agaricomycetes</taxon>
        <taxon>Agaricomycetidae</taxon>
        <taxon>Agaricales</taxon>
        <taxon>Agaricineae</taxon>
        <taxon>Hydnangiaceae</taxon>
        <taxon>Laccaria</taxon>
    </lineage>
</organism>
<keyword evidence="3" id="KW-1185">Reference proteome</keyword>